<evidence type="ECO:0000313" key="10">
    <source>
        <dbReference type="EMBL" id="GLS19746.1"/>
    </source>
</evidence>
<protein>
    <recommendedName>
        <fullName evidence="3 7">Guanine deaminase</fullName>
        <shortName evidence="8">Guanase</shortName>
        <ecNumber evidence="3 7">3.5.4.3</ecNumber>
    </recommendedName>
    <alternativeName>
        <fullName evidence="8">Guanine aminohydrolase</fullName>
    </alternativeName>
</protein>
<dbReference type="NCBIfam" id="NF006679">
    <property type="entry name" value="PRK09228.1"/>
    <property type="match status" value="1"/>
</dbReference>
<dbReference type="RefSeq" id="WP_284312764.1">
    <property type="nucleotide sequence ID" value="NZ_BSPC01000024.1"/>
</dbReference>
<organism evidence="10 11">
    <name type="scientific">Labrys miyagiensis</name>
    <dbReference type="NCBI Taxonomy" id="346912"/>
    <lineage>
        <taxon>Bacteria</taxon>
        <taxon>Pseudomonadati</taxon>
        <taxon>Pseudomonadota</taxon>
        <taxon>Alphaproteobacteria</taxon>
        <taxon>Hyphomicrobiales</taxon>
        <taxon>Xanthobacteraceae</taxon>
        <taxon>Labrys</taxon>
    </lineage>
</organism>
<proteinExistence type="inferred from homology"/>
<keyword evidence="6 8" id="KW-0862">Zinc</keyword>
<evidence type="ECO:0000256" key="3">
    <source>
        <dbReference type="ARBA" id="ARBA00012781"/>
    </source>
</evidence>
<dbReference type="NCBIfam" id="TIGR02967">
    <property type="entry name" value="guan_deamin"/>
    <property type="match status" value="1"/>
</dbReference>
<dbReference type="InterPro" id="IPR006680">
    <property type="entry name" value="Amidohydro-rel"/>
</dbReference>
<dbReference type="Pfam" id="PF01979">
    <property type="entry name" value="Amidohydro_1"/>
    <property type="match status" value="1"/>
</dbReference>
<reference evidence="11" key="1">
    <citation type="journal article" date="2019" name="Int. J. Syst. Evol. Microbiol.">
        <title>The Global Catalogue of Microorganisms (GCM) 10K type strain sequencing project: providing services to taxonomists for standard genome sequencing and annotation.</title>
        <authorList>
            <consortium name="The Broad Institute Genomics Platform"/>
            <consortium name="The Broad Institute Genome Sequencing Center for Infectious Disease"/>
            <person name="Wu L."/>
            <person name="Ma J."/>
        </authorList>
    </citation>
    <scope>NUCLEOTIDE SEQUENCE [LARGE SCALE GENOMIC DNA]</scope>
    <source>
        <strain evidence="11">NBRC 101365</strain>
    </source>
</reference>
<dbReference type="Gene3D" id="3.20.20.140">
    <property type="entry name" value="Metal-dependent hydrolases"/>
    <property type="match status" value="1"/>
</dbReference>
<feature type="domain" description="Amidohydrolase-related" evidence="9">
    <location>
        <begin position="74"/>
        <end position="435"/>
    </location>
</feature>
<keyword evidence="11" id="KW-1185">Reference proteome</keyword>
<dbReference type="PANTHER" id="PTHR11271">
    <property type="entry name" value="GUANINE DEAMINASE"/>
    <property type="match status" value="1"/>
</dbReference>
<dbReference type="PANTHER" id="PTHR11271:SF6">
    <property type="entry name" value="GUANINE DEAMINASE"/>
    <property type="match status" value="1"/>
</dbReference>
<evidence type="ECO:0000256" key="2">
    <source>
        <dbReference type="ARBA" id="ARBA00006745"/>
    </source>
</evidence>
<keyword evidence="5 8" id="KW-0378">Hydrolase</keyword>
<sequence length="444" mass="48827">MTVKDLSRADTALRGRLLWFVGRPEEQGEAAVRHIEDGLLVLEAGRIVAVGETAALRPQLPAAAKIQDHAGKLIVPGFIDPHIHMPQTQVVASWAAQLLDWLNTYTFVEEQKYGDPAHAARGAAFFFDELLSNGTTTAVAFCSVHATSAEAFFAESERRNTRMAAGKVMMDRYAPDALTDTPRSGYEESKALLGRWHGRGRQLYAIAPRFAITSTPEQLEAAGTLSREHSDCLVQTHISENLEEVATAKRLYPDCTDYTAIYEKYGLLGRKSLMGHSIHLSESERQRYADADAVAVHCPTSNLFLGSGLFDWQATRDPKRPVRIGVATDIGGGTSYSMLQTMNEAYKVQQLLGHRLDAFALFHAMTRGNAIAIGLDHLIGSFEPGHECDAVVLDARATPAMAHRMETVTTLAEELFILVTMGDDRAVEETYVMGEKKKPRQRGA</sequence>
<dbReference type="InterPro" id="IPR011059">
    <property type="entry name" value="Metal-dep_hydrolase_composite"/>
</dbReference>
<dbReference type="EMBL" id="BSPC01000024">
    <property type="protein sequence ID" value="GLS19746.1"/>
    <property type="molecule type" value="Genomic_DNA"/>
</dbReference>
<comment type="caution">
    <text evidence="10">The sequence shown here is derived from an EMBL/GenBank/DDBJ whole genome shotgun (WGS) entry which is preliminary data.</text>
</comment>
<dbReference type="EC" id="3.5.4.3" evidence="3 7"/>
<dbReference type="SUPFAM" id="SSF51338">
    <property type="entry name" value="Composite domain of metallo-dependent hydrolases"/>
    <property type="match status" value="2"/>
</dbReference>
<name>A0ABQ6CNB0_9HYPH</name>
<comment type="pathway">
    <text evidence="1 8">Purine metabolism; guanine degradation; xanthine from guanine: step 1/1.</text>
</comment>
<keyword evidence="4 8" id="KW-0479">Metal-binding</keyword>
<evidence type="ECO:0000256" key="5">
    <source>
        <dbReference type="ARBA" id="ARBA00022801"/>
    </source>
</evidence>
<comment type="similarity">
    <text evidence="2 8">Belongs to the metallo-dependent hydrolases superfamily. ATZ/TRZ family.</text>
</comment>
<dbReference type="InterPro" id="IPR014311">
    <property type="entry name" value="Guanine_deaminase"/>
</dbReference>
<comment type="function">
    <text evidence="8">Catalyzes the hydrolytic deamination of guanine, producing xanthine and ammonia.</text>
</comment>
<dbReference type="Gene3D" id="2.30.40.10">
    <property type="entry name" value="Urease, subunit C, domain 1"/>
    <property type="match status" value="1"/>
</dbReference>
<evidence type="ECO:0000256" key="6">
    <source>
        <dbReference type="ARBA" id="ARBA00022833"/>
    </source>
</evidence>
<comment type="cofactor">
    <cofactor evidence="8">
        <name>Zn(2+)</name>
        <dbReference type="ChEBI" id="CHEBI:29105"/>
    </cofactor>
    <text evidence="8">Binds 1 zinc ion per subunit.</text>
</comment>
<dbReference type="Proteomes" id="UP001156882">
    <property type="component" value="Unassembled WGS sequence"/>
</dbReference>
<evidence type="ECO:0000256" key="8">
    <source>
        <dbReference type="RuleBase" id="RU366009"/>
    </source>
</evidence>
<gene>
    <name evidence="10" type="ORF">GCM10007874_27630</name>
</gene>
<evidence type="ECO:0000256" key="1">
    <source>
        <dbReference type="ARBA" id="ARBA00004984"/>
    </source>
</evidence>
<dbReference type="InterPro" id="IPR032466">
    <property type="entry name" value="Metal_Hydrolase"/>
</dbReference>
<evidence type="ECO:0000256" key="4">
    <source>
        <dbReference type="ARBA" id="ARBA00022723"/>
    </source>
</evidence>
<evidence type="ECO:0000259" key="9">
    <source>
        <dbReference type="Pfam" id="PF01979"/>
    </source>
</evidence>
<evidence type="ECO:0000313" key="11">
    <source>
        <dbReference type="Proteomes" id="UP001156882"/>
    </source>
</evidence>
<accession>A0ABQ6CNB0</accession>
<dbReference type="SUPFAM" id="SSF51556">
    <property type="entry name" value="Metallo-dependent hydrolases"/>
    <property type="match status" value="1"/>
</dbReference>
<comment type="catalytic activity">
    <reaction evidence="8">
        <text>guanine + H2O + H(+) = xanthine + NH4(+)</text>
        <dbReference type="Rhea" id="RHEA:14665"/>
        <dbReference type="ChEBI" id="CHEBI:15377"/>
        <dbReference type="ChEBI" id="CHEBI:15378"/>
        <dbReference type="ChEBI" id="CHEBI:16235"/>
        <dbReference type="ChEBI" id="CHEBI:17712"/>
        <dbReference type="ChEBI" id="CHEBI:28938"/>
        <dbReference type="EC" id="3.5.4.3"/>
    </reaction>
</comment>
<evidence type="ECO:0000256" key="7">
    <source>
        <dbReference type="NCBIfam" id="TIGR02967"/>
    </source>
</evidence>
<dbReference type="InterPro" id="IPR051607">
    <property type="entry name" value="Metallo-dep_hydrolases"/>
</dbReference>